<keyword evidence="5" id="KW-1185">Reference proteome</keyword>
<organism evidence="4 5">
    <name type="scientific">Seiridium cardinale</name>
    <dbReference type="NCBI Taxonomy" id="138064"/>
    <lineage>
        <taxon>Eukaryota</taxon>
        <taxon>Fungi</taxon>
        <taxon>Dikarya</taxon>
        <taxon>Ascomycota</taxon>
        <taxon>Pezizomycotina</taxon>
        <taxon>Sordariomycetes</taxon>
        <taxon>Xylariomycetidae</taxon>
        <taxon>Amphisphaeriales</taxon>
        <taxon>Sporocadaceae</taxon>
        <taxon>Seiridium</taxon>
    </lineage>
</organism>
<protein>
    <submittedName>
        <fullName evidence="4">Uncharacterized protein</fullName>
    </submittedName>
</protein>
<keyword evidence="3" id="KW-0732">Signal</keyword>
<proteinExistence type="predicted"/>
<feature type="region of interest" description="Disordered" evidence="1">
    <location>
        <begin position="148"/>
        <end position="168"/>
    </location>
</feature>
<feature type="region of interest" description="Disordered" evidence="1">
    <location>
        <begin position="224"/>
        <end position="279"/>
    </location>
</feature>
<reference evidence="4 5" key="1">
    <citation type="submission" date="2024-02" db="EMBL/GenBank/DDBJ databases">
        <title>First draft genome assembly of two strains of Seiridium cardinale.</title>
        <authorList>
            <person name="Emiliani G."/>
            <person name="Scali E."/>
        </authorList>
    </citation>
    <scope>NUCLEOTIDE SEQUENCE [LARGE SCALE GENOMIC DNA]</scope>
    <source>
        <strain evidence="4 5">BM-138-000479</strain>
    </source>
</reference>
<gene>
    <name evidence="4" type="ORF">SCAR479_01896</name>
</gene>
<feature type="transmembrane region" description="Helical" evidence="2">
    <location>
        <begin position="193"/>
        <end position="215"/>
    </location>
</feature>
<dbReference type="Proteomes" id="UP001465668">
    <property type="component" value="Unassembled WGS sequence"/>
</dbReference>
<feature type="chain" id="PRO_5046420767" evidence="3">
    <location>
        <begin position="18"/>
        <end position="279"/>
    </location>
</feature>
<feature type="signal peptide" evidence="3">
    <location>
        <begin position="1"/>
        <end position="17"/>
    </location>
</feature>
<evidence type="ECO:0000313" key="5">
    <source>
        <dbReference type="Proteomes" id="UP001465668"/>
    </source>
</evidence>
<keyword evidence="2" id="KW-0812">Transmembrane</keyword>
<feature type="compositionally biased region" description="Polar residues" evidence="1">
    <location>
        <begin position="268"/>
        <end position="279"/>
    </location>
</feature>
<keyword evidence="2" id="KW-1133">Transmembrane helix</keyword>
<dbReference type="EMBL" id="JARVKM010000005">
    <property type="protein sequence ID" value="KAK9780710.1"/>
    <property type="molecule type" value="Genomic_DNA"/>
</dbReference>
<keyword evidence="2" id="KW-0472">Membrane</keyword>
<feature type="compositionally biased region" description="Basic and acidic residues" evidence="1">
    <location>
        <begin position="238"/>
        <end position="247"/>
    </location>
</feature>
<accession>A0ABR2Y3Q1</accession>
<evidence type="ECO:0000313" key="4">
    <source>
        <dbReference type="EMBL" id="KAK9780710.1"/>
    </source>
</evidence>
<evidence type="ECO:0000256" key="1">
    <source>
        <dbReference type="SAM" id="MobiDB-lite"/>
    </source>
</evidence>
<evidence type="ECO:0000256" key="3">
    <source>
        <dbReference type="SAM" id="SignalP"/>
    </source>
</evidence>
<sequence>MRFILSVILFLVELVYSDQPSVAAGRFINPANAPDTPATYGENALWTVGEVQTIKFTTTYSNYTIALWQQSIEGGSALLGPVIFQTQTSVFPQFDWVVQSFDFDLTLSPVFFLWLHAGAASDQGAPESLSVSSTYFNITIASASSSSTSTLSSSKQVPSPTISATTTQQVVSTTPTAKSSSSQVAQLSTGAQAGIGVGTSAAGLLALAIGAFCYLKRRKRNSLGRDESVPSKYAATDTARDIEHDNSVWKTHTVGPAELESNVDHYTRGSTNPSPVELG</sequence>
<evidence type="ECO:0000256" key="2">
    <source>
        <dbReference type="SAM" id="Phobius"/>
    </source>
</evidence>
<comment type="caution">
    <text evidence="4">The sequence shown here is derived from an EMBL/GenBank/DDBJ whole genome shotgun (WGS) entry which is preliminary data.</text>
</comment>
<name>A0ABR2Y3Q1_9PEZI</name>